<dbReference type="RefSeq" id="WP_130359194.1">
    <property type="nucleotide sequence ID" value="NZ_SGXC01000002.1"/>
</dbReference>
<evidence type="ECO:0000256" key="3">
    <source>
        <dbReference type="ARBA" id="ARBA00022723"/>
    </source>
</evidence>
<keyword evidence="10" id="KW-1185">Reference proteome</keyword>
<dbReference type="EMBL" id="SGXC01000002">
    <property type="protein sequence ID" value="RZS81413.1"/>
    <property type="molecule type" value="Genomic_DNA"/>
</dbReference>
<reference evidence="9 10" key="1">
    <citation type="submission" date="2019-02" db="EMBL/GenBank/DDBJ databases">
        <title>Genomic Encyclopedia of Type Strains, Phase IV (KMG-IV): sequencing the most valuable type-strain genomes for metagenomic binning, comparative biology and taxonomic classification.</title>
        <authorList>
            <person name="Goeker M."/>
        </authorList>
    </citation>
    <scope>NUCLEOTIDE SEQUENCE [LARGE SCALE GENOMIC DNA]</scope>
    <source>
        <strain evidence="9 10">K24</strain>
    </source>
</reference>
<dbReference type="PANTHER" id="PTHR34820:SF4">
    <property type="entry name" value="INNER MEMBRANE PROTEIN YEBZ"/>
    <property type="match status" value="1"/>
</dbReference>
<dbReference type="Pfam" id="PF04234">
    <property type="entry name" value="CopC"/>
    <property type="match status" value="1"/>
</dbReference>
<keyword evidence="4 7" id="KW-0732">Signal</keyword>
<organism evidence="9 10">
    <name type="scientific">Pigmentiphaga kullae</name>
    <dbReference type="NCBI Taxonomy" id="151784"/>
    <lineage>
        <taxon>Bacteria</taxon>
        <taxon>Pseudomonadati</taxon>
        <taxon>Pseudomonadota</taxon>
        <taxon>Betaproteobacteria</taxon>
        <taxon>Burkholderiales</taxon>
        <taxon>Alcaligenaceae</taxon>
        <taxon>Pigmentiphaga</taxon>
    </lineage>
</organism>
<dbReference type="GO" id="GO:0006825">
    <property type="term" value="P:copper ion transport"/>
    <property type="evidence" value="ECO:0007669"/>
    <property type="project" value="InterPro"/>
</dbReference>
<comment type="similarity">
    <text evidence="2">Belongs to the CopC family.</text>
</comment>
<dbReference type="PANTHER" id="PTHR34820">
    <property type="entry name" value="INNER MEMBRANE PROTEIN YEBZ"/>
    <property type="match status" value="1"/>
</dbReference>
<comment type="subcellular location">
    <subcellularLocation>
        <location evidence="1">Periplasm</location>
    </subcellularLocation>
</comment>
<dbReference type="AlphaFoldDB" id="A0A4Q7NEJ0"/>
<evidence type="ECO:0000256" key="1">
    <source>
        <dbReference type="ARBA" id="ARBA00004418"/>
    </source>
</evidence>
<dbReference type="GO" id="GO:0005886">
    <property type="term" value="C:plasma membrane"/>
    <property type="evidence" value="ECO:0007669"/>
    <property type="project" value="TreeGrafter"/>
</dbReference>
<name>A0A4Q7NEJ0_9BURK</name>
<feature type="signal peptide" evidence="7">
    <location>
        <begin position="1"/>
        <end position="25"/>
    </location>
</feature>
<dbReference type="NCBIfam" id="NF033814">
    <property type="entry name" value="copper_CopC"/>
    <property type="match status" value="1"/>
</dbReference>
<feature type="domain" description="CopC" evidence="8">
    <location>
        <begin position="26"/>
        <end position="126"/>
    </location>
</feature>
<dbReference type="Gene3D" id="2.60.40.1220">
    <property type="match status" value="1"/>
</dbReference>
<dbReference type="GO" id="GO:0046688">
    <property type="term" value="P:response to copper ion"/>
    <property type="evidence" value="ECO:0007669"/>
    <property type="project" value="InterPro"/>
</dbReference>
<evidence type="ECO:0000259" key="8">
    <source>
        <dbReference type="Pfam" id="PF04234"/>
    </source>
</evidence>
<accession>A0A4Q7NEJ0</accession>
<evidence type="ECO:0000256" key="4">
    <source>
        <dbReference type="ARBA" id="ARBA00022729"/>
    </source>
</evidence>
<evidence type="ECO:0000313" key="9">
    <source>
        <dbReference type="EMBL" id="RZS81413.1"/>
    </source>
</evidence>
<dbReference type="InterPro" id="IPR032694">
    <property type="entry name" value="CopC/D"/>
</dbReference>
<dbReference type="InterPro" id="IPR007348">
    <property type="entry name" value="CopC_dom"/>
</dbReference>
<dbReference type="InterPro" id="IPR014755">
    <property type="entry name" value="Cu-Rt/internalin_Ig-like"/>
</dbReference>
<evidence type="ECO:0000256" key="2">
    <source>
        <dbReference type="ARBA" id="ARBA00010509"/>
    </source>
</evidence>
<evidence type="ECO:0000256" key="7">
    <source>
        <dbReference type="SAM" id="SignalP"/>
    </source>
</evidence>
<keyword evidence="6" id="KW-0186">Copper</keyword>
<dbReference type="InterPro" id="IPR047685">
    <property type="entry name" value="CopC-like"/>
</dbReference>
<keyword evidence="5" id="KW-0574">Periplasm</keyword>
<proteinExistence type="inferred from homology"/>
<gene>
    <name evidence="9" type="ORF">EV675_4036</name>
</gene>
<dbReference type="OrthoDB" id="9796814at2"/>
<comment type="caution">
    <text evidence="9">The sequence shown here is derived from an EMBL/GenBank/DDBJ whole genome shotgun (WGS) entry which is preliminary data.</text>
</comment>
<protein>
    <recommendedName>
        <fullName evidence="8">CopC domain-containing protein</fullName>
    </recommendedName>
</protein>
<keyword evidence="3" id="KW-0479">Metal-binding</keyword>
<dbReference type="SUPFAM" id="SSF81296">
    <property type="entry name" value="E set domains"/>
    <property type="match status" value="1"/>
</dbReference>
<feature type="chain" id="PRO_5020994866" description="CopC domain-containing protein" evidence="7">
    <location>
        <begin position="26"/>
        <end position="127"/>
    </location>
</feature>
<evidence type="ECO:0000313" key="10">
    <source>
        <dbReference type="Proteomes" id="UP000292445"/>
    </source>
</evidence>
<evidence type="ECO:0000256" key="6">
    <source>
        <dbReference type="ARBA" id="ARBA00023008"/>
    </source>
</evidence>
<dbReference type="InterPro" id="IPR014756">
    <property type="entry name" value="Ig_E-set"/>
</dbReference>
<sequence length="127" mass="13207">MSNARTALNAAVLTAGLLAAAAAQAHPELLSSTPEAKAETAAPSRIELRFSEALVTQFSGARLLMTGMAGMTHAPMPVEARVSGDADPKTMVITPAKPLAAGTYRVEWRAVSSDTHPITGNFSFSVK</sequence>
<evidence type="ECO:0000256" key="5">
    <source>
        <dbReference type="ARBA" id="ARBA00022764"/>
    </source>
</evidence>
<dbReference type="GO" id="GO:0042597">
    <property type="term" value="C:periplasmic space"/>
    <property type="evidence" value="ECO:0007669"/>
    <property type="project" value="UniProtKB-SubCell"/>
</dbReference>
<dbReference type="GO" id="GO:0005507">
    <property type="term" value="F:copper ion binding"/>
    <property type="evidence" value="ECO:0007669"/>
    <property type="project" value="InterPro"/>
</dbReference>
<dbReference type="Proteomes" id="UP000292445">
    <property type="component" value="Unassembled WGS sequence"/>
</dbReference>